<accession>A0A7G5H090</accession>
<dbReference type="RefSeq" id="WP_182461818.1">
    <property type="nucleotide sequence ID" value="NZ_CP059732.1"/>
</dbReference>
<evidence type="ECO:0000313" key="2">
    <source>
        <dbReference type="Proteomes" id="UP000515369"/>
    </source>
</evidence>
<dbReference type="Proteomes" id="UP000515369">
    <property type="component" value="Chromosome"/>
</dbReference>
<dbReference type="EMBL" id="CP059732">
    <property type="protein sequence ID" value="QMW04532.1"/>
    <property type="molecule type" value="Genomic_DNA"/>
</dbReference>
<dbReference type="AlphaFoldDB" id="A0A7G5H090"/>
<keyword evidence="2" id="KW-1185">Reference proteome</keyword>
<organism evidence="1 2">
    <name type="scientific">Spirosoma foliorum</name>
    <dbReference type="NCBI Taxonomy" id="2710596"/>
    <lineage>
        <taxon>Bacteria</taxon>
        <taxon>Pseudomonadati</taxon>
        <taxon>Bacteroidota</taxon>
        <taxon>Cytophagia</taxon>
        <taxon>Cytophagales</taxon>
        <taxon>Cytophagaceae</taxon>
        <taxon>Spirosoma</taxon>
    </lineage>
</organism>
<evidence type="ECO:0000313" key="1">
    <source>
        <dbReference type="EMBL" id="QMW04532.1"/>
    </source>
</evidence>
<proteinExistence type="predicted"/>
<name>A0A7G5H090_9BACT</name>
<reference evidence="1 2" key="1">
    <citation type="submission" date="2020-07" db="EMBL/GenBank/DDBJ databases">
        <title>Spirosoma foliorum sp. nov., isolated from the leaves on the Nejang mountain Korea, Republic of.</title>
        <authorList>
            <person name="Ho H."/>
            <person name="Lee Y.-J."/>
            <person name="Nurcahyanto D.-A."/>
            <person name="Kim S.-G."/>
        </authorList>
    </citation>
    <scope>NUCLEOTIDE SEQUENCE [LARGE SCALE GENOMIC DNA]</scope>
    <source>
        <strain evidence="1 2">PL0136</strain>
    </source>
</reference>
<gene>
    <name evidence="1" type="ORF">H3H32_06215</name>
</gene>
<dbReference type="KEGG" id="sfol:H3H32_06215"/>
<sequence>MSSPKNVHLVKEYIKTFIATDVVFPGTPPRKWGVEFSRSELNAIYSGLKFVIRKAHPLQDRAMISAFEEIHESVPMDLHWFLYDYWREVVFILDLYPDLGDSYPTTYSTKLPYQGWHWYQPA</sequence>
<protein>
    <submittedName>
        <fullName evidence="1">Uncharacterized protein</fullName>
    </submittedName>
</protein>